<dbReference type="SMART" id="SM00345">
    <property type="entry name" value="HTH_GNTR"/>
    <property type="match status" value="1"/>
</dbReference>
<organism evidence="8 9">
    <name type="scientific">Herbidospora solisilvae</name>
    <dbReference type="NCBI Taxonomy" id="2696284"/>
    <lineage>
        <taxon>Bacteria</taxon>
        <taxon>Bacillati</taxon>
        <taxon>Actinomycetota</taxon>
        <taxon>Actinomycetes</taxon>
        <taxon>Streptosporangiales</taxon>
        <taxon>Streptosporangiaceae</taxon>
        <taxon>Herbidospora</taxon>
    </lineage>
</organism>
<dbReference type="PANTHER" id="PTHR46577">
    <property type="entry name" value="HTH-TYPE TRANSCRIPTIONAL REGULATORY PROTEIN GABR"/>
    <property type="match status" value="1"/>
</dbReference>
<comment type="caution">
    <text evidence="8">The sequence shown here is derived from an EMBL/GenBank/DDBJ whole genome shotgun (WGS) entry which is preliminary data.</text>
</comment>
<dbReference type="Proteomes" id="UP000479526">
    <property type="component" value="Unassembled WGS sequence"/>
</dbReference>
<evidence type="ECO:0000256" key="2">
    <source>
        <dbReference type="ARBA" id="ARBA00022898"/>
    </source>
</evidence>
<evidence type="ECO:0000313" key="9">
    <source>
        <dbReference type="Proteomes" id="UP000479526"/>
    </source>
</evidence>
<dbReference type="Gene3D" id="3.40.640.10">
    <property type="entry name" value="Type I PLP-dependent aspartate aminotransferase-like (Major domain)"/>
    <property type="match status" value="1"/>
</dbReference>
<dbReference type="EMBL" id="WXEW01000009">
    <property type="protein sequence ID" value="NAS25942.1"/>
    <property type="molecule type" value="Genomic_DNA"/>
</dbReference>
<dbReference type="InterPro" id="IPR051446">
    <property type="entry name" value="HTH_trans_reg/aminotransferase"/>
</dbReference>
<dbReference type="GO" id="GO:0003677">
    <property type="term" value="F:DNA binding"/>
    <property type="evidence" value="ECO:0007669"/>
    <property type="project" value="UniProtKB-KW"/>
</dbReference>
<dbReference type="InterPro" id="IPR015421">
    <property type="entry name" value="PyrdxlP-dep_Trfase_major"/>
</dbReference>
<evidence type="ECO:0000256" key="6">
    <source>
        <dbReference type="SAM" id="MobiDB-lite"/>
    </source>
</evidence>
<feature type="domain" description="HTH gntR-type" evidence="7">
    <location>
        <begin position="19"/>
        <end position="87"/>
    </location>
</feature>
<evidence type="ECO:0000256" key="5">
    <source>
        <dbReference type="ARBA" id="ARBA00023163"/>
    </source>
</evidence>
<dbReference type="GO" id="GO:0008483">
    <property type="term" value="F:transaminase activity"/>
    <property type="evidence" value="ECO:0007669"/>
    <property type="project" value="UniProtKB-KW"/>
</dbReference>
<dbReference type="AlphaFoldDB" id="A0A7C9J6F1"/>
<keyword evidence="4" id="KW-0238">DNA-binding</keyword>
<comment type="similarity">
    <text evidence="1">In the C-terminal section; belongs to the class-I pyridoxal-phosphate-dependent aminotransferase family.</text>
</comment>
<dbReference type="SUPFAM" id="SSF53383">
    <property type="entry name" value="PLP-dependent transferases"/>
    <property type="match status" value="1"/>
</dbReference>
<evidence type="ECO:0000313" key="8">
    <source>
        <dbReference type="EMBL" id="NAS25942.1"/>
    </source>
</evidence>
<evidence type="ECO:0000256" key="1">
    <source>
        <dbReference type="ARBA" id="ARBA00005384"/>
    </source>
</evidence>
<dbReference type="RefSeq" id="WP_161482962.1">
    <property type="nucleotide sequence ID" value="NZ_WXEW01000009.1"/>
</dbReference>
<dbReference type="CDD" id="cd00609">
    <property type="entry name" value="AAT_like"/>
    <property type="match status" value="1"/>
</dbReference>
<sequence length="470" mass="50625">MRFSEPLTIAIHLDKTSRTPLHAQIEGQLREAIRTGALAHGDRVPSTRALAVALGVSRSVTLHAYHRLFAEGLLEARSGSGNFVCHEEQRSAGRTGKGNGDGHPRELDLTPAGPCSASLPVTAWRSSWRTAAHRPPGHDVLPPRGCPELREALAVHLRRHRGLRCTADQIFITSGRAHALDLLAQVGTRPGDRAAVQEPGPSDARRLLALRGLHTVPLAVDEDGVLVRGPLPDIRLALVSPAQGHPRSRLSVPRRRALIAWARSSGLLLVELEGQAFVQDANPCAPLATSGEYERTAYVGSFRDVLSSALDVGYIISPPELDGPLTDLLQLIPSQPPLVAQRALAGLLREGHLARHVRRLTAAHAARTRLVRKALLPLRGQVDEVGFDGLNAFVHFRHLPAGLVADRLRRRGVLVGDGSAHCFSEGRHNSIVIGCARLDELSLQRGLSTLVAVVGELRERDGSLDEATSA</sequence>
<gene>
    <name evidence="8" type="ORF">GT755_30230</name>
</gene>
<keyword evidence="2" id="KW-0663">Pyridoxal phosphate</keyword>
<accession>A0A7C9J6F1</accession>
<evidence type="ECO:0000256" key="3">
    <source>
        <dbReference type="ARBA" id="ARBA00023015"/>
    </source>
</evidence>
<dbReference type="PROSITE" id="PS50949">
    <property type="entry name" value="HTH_GNTR"/>
    <property type="match status" value="1"/>
</dbReference>
<dbReference type="GO" id="GO:0003700">
    <property type="term" value="F:DNA-binding transcription factor activity"/>
    <property type="evidence" value="ECO:0007669"/>
    <property type="project" value="InterPro"/>
</dbReference>
<dbReference type="InterPro" id="IPR036388">
    <property type="entry name" value="WH-like_DNA-bd_sf"/>
</dbReference>
<keyword evidence="8" id="KW-0032">Aminotransferase</keyword>
<protein>
    <submittedName>
        <fullName evidence="8">Aminotransferase class I/II-fold pyridoxal phosphate-dependent enzyme</fullName>
    </submittedName>
</protein>
<dbReference type="InterPro" id="IPR004839">
    <property type="entry name" value="Aminotransferase_I/II_large"/>
</dbReference>
<dbReference type="CDD" id="cd07377">
    <property type="entry name" value="WHTH_GntR"/>
    <property type="match status" value="1"/>
</dbReference>
<evidence type="ECO:0000256" key="4">
    <source>
        <dbReference type="ARBA" id="ARBA00023125"/>
    </source>
</evidence>
<dbReference type="SUPFAM" id="SSF46785">
    <property type="entry name" value="Winged helix' DNA-binding domain"/>
    <property type="match status" value="1"/>
</dbReference>
<dbReference type="Pfam" id="PF00392">
    <property type="entry name" value="GntR"/>
    <property type="match status" value="1"/>
</dbReference>
<dbReference type="Gene3D" id="1.10.10.10">
    <property type="entry name" value="Winged helix-like DNA-binding domain superfamily/Winged helix DNA-binding domain"/>
    <property type="match status" value="1"/>
</dbReference>
<keyword evidence="8" id="KW-0808">Transferase</keyword>
<reference evidence="8 9" key="1">
    <citation type="submission" date="2020-01" db="EMBL/GenBank/DDBJ databases">
        <title>Herbidospora sp. NEAU-GS84 nov., a novel actinomycete isolated from soil.</title>
        <authorList>
            <person name="Han L."/>
        </authorList>
    </citation>
    <scope>NUCLEOTIDE SEQUENCE [LARGE SCALE GENOMIC DNA]</scope>
    <source>
        <strain evidence="8 9">NEAU-GS84</strain>
    </source>
</reference>
<name>A0A7C9J6F1_9ACTN</name>
<evidence type="ECO:0000259" key="7">
    <source>
        <dbReference type="PROSITE" id="PS50949"/>
    </source>
</evidence>
<proteinExistence type="inferred from homology"/>
<dbReference type="InterPro" id="IPR015424">
    <property type="entry name" value="PyrdxlP-dep_Trfase"/>
</dbReference>
<keyword evidence="3" id="KW-0805">Transcription regulation</keyword>
<dbReference type="InterPro" id="IPR036390">
    <property type="entry name" value="WH_DNA-bd_sf"/>
</dbReference>
<keyword evidence="5" id="KW-0804">Transcription</keyword>
<dbReference type="InterPro" id="IPR000524">
    <property type="entry name" value="Tscrpt_reg_HTH_GntR"/>
</dbReference>
<dbReference type="GO" id="GO:0030170">
    <property type="term" value="F:pyridoxal phosphate binding"/>
    <property type="evidence" value="ECO:0007669"/>
    <property type="project" value="InterPro"/>
</dbReference>
<feature type="region of interest" description="Disordered" evidence="6">
    <location>
        <begin position="89"/>
        <end position="112"/>
    </location>
</feature>
<dbReference type="PANTHER" id="PTHR46577:SF1">
    <property type="entry name" value="HTH-TYPE TRANSCRIPTIONAL REGULATORY PROTEIN GABR"/>
    <property type="match status" value="1"/>
</dbReference>
<dbReference type="Pfam" id="PF00155">
    <property type="entry name" value="Aminotran_1_2"/>
    <property type="match status" value="1"/>
</dbReference>
<keyword evidence="9" id="KW-1185">Reference proteome</keyword>